<evidence type="ECO:0000313" key="2">
    <source>
        <dbReference type="Proteomes" id="UP000006094"/>
    </source>
</evidence>
<sequence length="87" mass="10049">MGKEYICEVCKKPVDRQEDLAVIVRLNKEYYKGITVHKGVCDTVLCEYVHKKLGGSAVTNVDLWQFQTDAELDDYLKTGERSWMAFK</sequence>
<reference evidence="1 2" key="1">
    <citation type="journal article" date="2012" name="PLoS ONE">
        <title>The purine-utilizing bacterium Clostridium acidurici 9a: a genome-guided metabolic reconsideration.</title>
        <authorList>
            <person name="Hartwich K."/>
            <person name="Poehlein A."/>
            <person name="Daniel R."/>
        </authorList>
    </citation>
    <scope>NUCLEOTIDE SEQUENCE [LARGE SCALE GENOMIC DNA]</scope>
    <source>
        <strain evidence="2">ATCC 7906 / DSM 604 / BCRC 14475 / CIP 104303 / KCTC 5404 / NCIMB 10678 / 9a</strain>
    </source>
</reference>
<dbReference type="AlphaFoldDB" id="K0B5L5"/>
<dbReference type="EMBL" id="CP003326">
    <property type="protein sequence ID" value="AFS79811.1"/>
    <property type="molecule type" value="Genomic_DNA"/>
</dbReference>
<protein>
    <submittedName>
        <fullName evidence="1">Uncharacterized protein</fullName>
    </submittedName>
</protein>
<accession>K0B5L5</accession>
<evidence type="ECO:0000313" key="1">
    <source>
        <dbReference type="EMBL" id="AFS79811.1"/>
    </source>
</evidence>
<dbReference type="Proteomes" id="UP000006094">
    <property type="component" value="Chromosome"/>
</dbReference>
<dbReference type="KEGG" id="cad:Curi_c28190"/>
<dbReference type="RefSeq" id="WP_014968945.1">
    <property type="nucleotide sequence ID" value="NC_018664.1"/>
</dbReference>
<organism evidence="1 2">
    <name type="scientific">Gottschalkia acidurici (strain ATCC 7906 / DSM 604 / BCRC 14475 / CIP 104303 / KCTC 5404 / NCIMB 10678 / 9a)</name>
    <name type="common">Clostridium acidurici</name>
    <dbReference type="NCBI Taxonomy" id="1128398"/>
    <lineage>
        <taxon>Bacteria</taxon>
        <taxon>Bacillati</taxon>
        <taxon>Bacillota</taxon>
        <taxon>Tissierellia</taxon>
        <taxon>Tissierellales</taxon>
        <taxon>Gottschalkiaceae</taxon>
        <taxon>Gottschalkia</taxon>
    </lineage>
</organism>
<name>K0B5L5_GOTA9</name>
<dbReference type="HOGENOM" id="CLU_2477786_0_0_9"/>
<keyword evidence="2" id="KW-1185">Reference proteome</keyword>
<proteinExistence type="predicted"/>
<gene>
    <name evidence="1" type="ordered locus">Curi_c28190</name>
</gene>